<evidence type="ECO:0000256" key="1">
    <source>
        <dbReference type="PROSITE-ProRule" id="PRU00339"/>
    </source>
</evidence>
<dbReference type="Pfam" id="PF13181">
    <property type="entry name" value="TPR_8"/>
    <property type="match status" value="1"/>
</dbReference>
<dbReference type="InterPro" id="IPR011990">
    <property type="entry name" value="TPR-like_helical_dom_sf"/>
</dbReference>
<evidence type="ECO:0000256" key="2">
    <source>
        <dbReference type="SAM" id="SignalP"/>
    </source>
</evidence>
<comment type="caution">
    <text evidence="3">The sequence shown here is derived from an EMBL/GenBank/DDBJ whole genome shotgun (WGS) entry which is preliminary data.</text>
</comment>
<sequence>MKPHFLLAAMVCASAALAHEHHDKQPTVAVSPEIERLTKLANLKGAGAQAWVKLGDALMQEARNSVAHDFAAAEAAYQKALGMQPESIDAMAGMAWVENSEHDFTAGKKWAEKVLAKDPQHVDAHALIGDGAVELGNYDEAFEHYEAALATRADLSTLSRASHLLWVTGKGTQAMAMMQRAIDSGGPYPENAAWCRAELALMNFHSGALPSAEQLSTKALEAAPENPRVLVIAARISAAKQDYPKAIGHYEKSASITPNHDALAALVTLYQLTGDQEKAKKQIERVIAFHEVHEHDGHAHSHGSGNAQLARFLADLDRQPELALKEAQASYETYKNVGTTDTLAWCLLKAGKPEEAKRMIQRAMKWNTPDAEIWFHAGMIEQALKNPDAAKRHFSKALSMNPQFHPQHAKTAADLVSQPPST</sequence>
<dbReference type="Gene3D" id="1.25.40.10">
    <property type="entry name" value="Tetratricopeptide repeat domain"/>
    <property type="match status" value="3"/>
</dbReference>
<accession>A0ABT3GQ65</accession>
<dbReference type="Pfam" id="PF13432">
    <property type="entry name" value="TPR_16"/>
    <property type="match status" value="1"/>
</dbReference>
<evidence type="ECO:0000313" key="4">
    <source>
        <dbReference type="Proteomes" id="UP001320876"/>
    </source>
</evidence>
<keyword evidence="4" id="KW-1185">Reference proteome</keyword>
<feature type="signal peptide" evidence="2">
    <location>
        <begin position="1"/>
        <end position="18"/>
    </location>
</feature>
<dbReference type="PROSITE" id="PS50005">
    <property type="entry name" value="TPR"/>
    <property type="match status" value="2"/>
</dbReference>
<dbReference type="SUPFAM" id="SSF48452">
    <property type="entry name" value="TPR-like"/>
    <property type="match status" value="2"/>
</dbReference>
<feature type="chain" id="PRO_5046429005" evidence="2">
    <location>
        <begin position="19"/>
        <end position="422"/>
    </location>
</feature>
<dbReference type="PANTHER" id="PTHR12558">
    <property type="entry name" value="CELL DIVISION CYCLE 16,23,27"/>
    <property type="match status" value="1"/>
</dbReference>
<dbReference type="InterPro" id="IPR019734">
    <property type="entry name" value="TPR_rpt"/>
</dbReference>
<reference evidence="3 4" key="1">
    <citation type="submission" date="2022-10" db="EMBL/GenBank/DDBJ databases">
        <title>Luteolibacter arcticus strain CCTCC AB 2014275, whole genome shotgun sequencing project.</title>
        <authorList>
            <person name="Zhao G."/>
            <person name="Shen L."/>
        </authorList>
    </citation>
    <scope>NUCLEOTIDE SEQUENCE [LARGE SCALE GENOMIC DNA]</scope>
    <source>
        <strain evidence="3 4">CCTCC AB 2014275</strain>
    </source>
</reference>
<gene>
    <name evidence="3" type="ORF">OKA05_23865</name>
</gene>
<organism evidence="3 4">
    <name type="scientific">Luteolibacter arcticus</name>
    <dbReference type="NCBI Taxonomy" id="1581411"/>
    <lineage>
        <taxon>Bacteria</taxon>
        <taxon>Pseudomonadati</taxon>
        <taxon>Verrucomicrobiota</taxon>
        <taxon>Verrucomicrobiia</taxon>
        <taxon>Verrucomicrobiales</taxon>
        <taxon>Verrucomicrobiaceae</taxon>
        <taxon>Luteolibacter</taxon>
    </lineage>
</organism>
<evidence type="ECO:0000313" key="3">
    <source>
        <dbReference type="EMBL" id="MCW1925616.1"/>
    </source>
</evidence>
<dbReference type="EMBL" id="JAPDDT010000015">
    <property type="protein sequence ID" value="MCW1925616.1"/>
    <property type="molecule type" value="Genomic_DNA"/>
</dbReference>
<dbReference type="RefSeq" id="WP_264489722.1">
    <property type="nucleotide sequence ID" value="NZ_JAPDDT010000015.1"/>
</dbReference>
<protein>
    <submittedName>
        <fullName evidence="3">Tetratricopeptide repeat protein</fullName>
    </submittedName>
</protein>
<keyword evidence="1" id="KW-0802">TPR repeat</keyword>
<feature type="repeat" description="TPR" evidence="1">
    <location>
        <begin position="122"/>
        <end position="155"/>
    </location>
</feature>
<dbReference type="PANTHER" id="PTHR12558:SF13">
    <property type="entry name" value="CELL DIVISION CYCLE PROTEIN 27 HOMOLOG"/>
    <property type="match status" value="1"/>
</dbReference>
<keyword evidence="2" id="KW-0732">Signal</keyword>
<dbReference type="SMART" id="SM00028">
    <property type="entry name" value="TPR"/>
    <property type="match status" value="6"/>
</dbReference>
<feature type="repeat" description="TPR" evidence="1">
    <location>
        <begin position="371"/>
        <end position="404"/>
    </location>
</feature>
<name>A0ABT3GQ65_9BACT</name>
<dbReference type="Proteomes" id="UP001320876">
    <property type="component" value="Unassembled WGS sequence"/>
</dbReference>
<proteinExistence type="predicted"/>